<dbReference type="SUPFAM" id="SSF51735">
    <property type="entry name" value="NAD(P)-binding Rossmann-fold domains"/>
    <property type="match status" value="1"/>
</dbReference>
<protein>
    <submittedName>
        <fullName evidence="3">Abhydrolase_3 domain-containing protein</fullName>
    </submittedName>
</protein>
<evidence type="ECO:0000313" key="3">
    <source>
        <dbReference type="WBParaSite" id="ECPE_0000358801-mRNA-1"/>
    </source>
</evidence>
<keyword evidence="2" id="KW-1185">Reference proteome</keyword>
<accession>A0A183A9F0</accession>
<reference evidence="1 2" key="2">
    <citation type="submission" date="2018-11" db="EMBL/GenBank/DDBJ databases">
        <authorList>
            <consortium name="Pathogen Informatics"/>
        </authorList>
    </citation>
    <scope>NUCLEOTIDE SEQUENCE [LARGE SCALE GENOMIC DNA]</scope>
    <source>
        <strain evidence="1 2">Egypt</strain>
    </source>
</reference>
<dbReference type="AlphaFoldDB" id="A0A183A9F0"/>
<evidence type="ECO:0000313" key="2">
    <source>
        <dbReference type="Proteomes" id="UP000272942"/>
    </source>
</evidence>
<dbReference type="WBParaSite" id="ECPE_0000358801-mRNA-1">
    <property type="protein sequence ID" value="ECPE_0000358801-mRNA-1"/>
    <property type="gene ID" value="ECPE_0000358801"/>
</dbReference>
<dbReference type="EMBL" id="UZAN01040528">
    <property type="protein sequence ID" value="VDP69961.1"/>
    <property type="molecule type" value="Genomic_DNA"/>
</dbReference>
<dbReference type="Proteomes" id="UP000272942">
    <property type="component" value="Unassembled WGS sequence"/>
</dbReference>
<organism evidence="3">
    <name type="scientific">Echinostoma caproni</name>
    <dbReference type="NCBI Taxonomy" id="27848"/>
    <lineage>
        <taxon>Eukaryota</taxon>
        <taxon>Metazoa</taxon>
        <taxon>Spiralia</taxon>
        <taxon>Lophotrochozoa</taxon>
        <taxon>Platyhelminthes</taxon>
        <taxon>Trematoda</taxon>
        <taxon>Digenea</taxon>
        <taxon>Plagiorchiida</taxon>
        <taxon>Echinostomata</taxon>
        <taxon>Echinostomatoidea</taxon>
        <taxon>Echinostomatidae</taxon>
        <taxon>Echinostoma</taxon>
    </lineage>
</organism>
<proteinExistence type="predicted"/>
<dbReference type="InterPro" id="IPR036291">
    <property type="entry name" value="NAD(P)-bd_dom_sf"/>
</dbReference>
<dbReference type="OrthoDB" id="9989144at2759"/>
<gene>
    <name evidence="1" type="ORF">ECPE_LOCUS3585</name>
</gene>
<reference evidence="3" key="1">
    <citation type="submission" date="2016-06" db="UniProtKB">
        <authorList>
            <consortium name="WormBaseParasite"/>
        </authorList>
    </citation>
    <scope>IDENTIFICATION</scope>
</reference>
<evidence type="ECO:0000313" key="1">
    <source>
        <dbReference type="EMBL" id="VDP69961.1"/>
    </source>
</evidence>
<sequence length="355" mass="39704">MAFAVPVGRHARSRLIARQKYDKFSCVDEILLGRDLRGQFMVISAAGCGLPLRMASKLAAAGATVIAACPFCPPGAHPCPSDRSQIGPGLWWISCDLGDLTSVARFGQVLFGCLVKTDCEQSTRTEAVRIILLSEEMHRNIPLEGFWCATVIPSNIPNNRANLPTLDASIHSFPRQFTHIPTDLMTWLDQYRWSKLFQLLYLFELQRRLTAWHVSIQPETGRIPIVCACSQGSPLPGQCSPRWNAIQAPLWIRALLYSSWLTGSDQLAATPILCAVDDSLNSWKLSETEPRLRIPRALRTVLYIHQCRPRSTLLTRYEPSRLLEASRALWNAVETALSSYAQDKSIWVEFANGDV</sequence>
<name>A0A183A9F0_9TREM</name>